<dbReference type="EMBL" id="JAULSW010000007">
    <property type="protein sequence ID" value="KAK3375103.1"/>
    <property type="molecule type" value="Genomic_DNA"/>
</dbReference>
<evidence type="ECO:0000313" key="2">
    <source>
        <dbReference type="EMBL" id="KAK3375103.1"/>
    </source>
</evidence>
<protein>
    <submittedName>
        <fullName evidence="2">Uncharacterized protein</fullName>
    </submittedName>
</protein>
<evidence type="ECO:0000313" key="3">
    <source>
        <dbReference type="Proteomes" id="UP001285441"/>
    </source>
</evidence>
<sequence length="242" mass="26725">MSGWPNMQLGATCRCTCDPPLCLAANDRVLHLGKWPLKVGRDSNKPSPRPFSGKKRDGSQGMVLNGSGQAVKVQSVDKILLLHHRVCGFPNLASRVSSLESDSNPSGRPNWRSMVGSVPTPQSDRGSTHFRGHWLRRRVFSPMTLSNAKPEFFSHVCAVLFWIEPHCIALHCLDDIVRNGLSSGMAGEFGEYLKFKRPTCLLDRPQGARRGFKYFGLRTPFHSAILHDELAVGIGWHGGGLL</sequence>
<dbReference type="AlphaFoldDB" id="A0AAE0N9J3"/>
<organism evidence="2 3">
    <name type="scientific">Podospora didyma</name>
    <dbReference type="NCBI Taxonomy" id="330526"/>
    <lineage>
        <taxon>Eukaryota</taxon>
        <taxon>Fungi</taxon>
        <taxon>Dikarya</taxon>
        <taxon>Ascomycota</taxon>
        <taxon>Pezizomycotina</taxon>
        <taxon>Sordariomycetes</taxon>
        <taxon>Sordariomycetidae</taxon>
        <taxon>Sordariales</taxon>
        <taxon>Podosporaceae</taxon>
        <taxon>Podospora</taxon>
    </lineage>
</organism>
<feature type="region of interest" description="Disordered" evidence="1">
    <location>
        <begin position="98"/>
        <end position="128"/>
    </location>
</feature>
<proteinExistence type="predicted"/>
<gene>
    <name evidence="2" type="ORF">B0H63DRAFT_267374</name>
</gene>
<name>A0AAE0N9J3_9PEZI</name>
<reference evidence="2" key="2">
    <citation type="submission" date="2023-06" db="EMBL/GenBank/DDBJ databases">
        <authorList>
            <consortium name="Lawrence Berkeley National Laboratory"/>
            <person name="Haridas S."/>
            <person name="Hensen N."/>
            <person name="Bonometti L."/>
            <person name="Westerberg I."/>
            <person name="Brannstrom I.O."/>
            <person name="Guillou S."/>
            <person name="Cros-Aarteil S."/>
            <person name="Calhoun S."/>
            <person name="Kuo A."/>
            <person name="Mondo S."/>
            <person name="Pangilinan J."/>
            <person name="Riley R."/>
            <person name="LaButti K."/>
            <person name="Andreopoulos B."/>
            <person name="Lipzen A."/>
            <person name="Chen C."/>
            <person name="Yanf M."/>
            <person name="Daum C."/>
            <person name="Ng V."/>
            <person name="Clum A."/>
            <person name="Steindorff A."/>
            <person name="Ohm R."/>
            <person name="Martin F."/>
            <person name="Silar P."/>
            <person name="Natvig D."/>
            <person name="Lalanne C."/>
            <person name="Gautier V."/>
            <person name="Ament-velasquez S.L."/>
            <person name="Kruys A."/>
            <person name="Hutchinson M.I."/>
            <person name="Powell A.J."/>
            <person name="Barry K."/>
            <person name="Miller A.N."/>
            <person name="Grigoriev I.V."/>
            <person name="Debuchy R."/>
            <person name="Gladieux P."/>
            <person name="Thoren M.H."/>
            <person name="Johannesson H."/>
        </authorList>
    </citation>
    <scope>NUCLEOTIDE SEQUENCE</scope>
    <source>
        <strain evidence="2">CBS 232.78</strain>
    </source>
</reference>
<feature type="region of interest" description="Disordered" evidence="1">
    <location>
        <begin position="37"/>
        <end position="64"/>
    </location>
</feature>
<evidence type="ECO:0000256" key="1">
    <source>
        <dbReference type="SAM" id="MobiDB-lite"/>
    </source>
</evidence>
<dbReference type="Proteomes" id="UP001285441">
    <property type="component" value="Unassembled WGS sequence"/>
</dbReference>
<keyword evidence="3" id="KW-1185">Reference proteome</keyword>
<comment type="caution">
    <text evidence="2">The sequence shown here is derived from an EMBL/GenBank/DDBJ whole genome shotgun (WGS) entry which is preliminary data.</text>
</comment>
<reference evidence="2" key="1">
    <citation type="journal article" date="2023" name="Mol. Phylogenet. Evol.">
        <title>Genome-scale phylogeny and comparative genomics of the fungal order Sordariales.</title>
        <authorList>
            <person name="Hensen N."/>
            <person name="Bonometti L."/>
            <person name="Westerberg I."/>
            <person name="Brannstrom I.O."/>
            <person name="Guillou S."/>
            <person name="Cros-Aarteil S."/>
            <person name="Calhoun S."/>
            <person name="Haridas S."/>
            <person name="Kuo A."/>
            <person name="Mondo S."/>
            <person name="Pangilinan J."/>
            <person name="Riley R."/>
            <person name="LaButti K."/>
            <person name="Andreopoulos B."/>
            <person name="Lipzen A."/>
            <person name="Chen C."/>
            <person name="Yan M."/>
            <person name="Daum C."/>
            <person name="Ng V."/>
            <person name="Clum A."/>
            <person name="Steindorff A."/>
            <person name="Ohm R.A."/>
            <person name="Martin F."/>
            <person name="Silar P."/>
            <person name="Natvig D.O."/>
            <person name="Lalanne C."/>
            <person name="Gautier V."/>
            <person name="Ament-Velasquez S.L."/>
            <person name="Kruys A."/>
            <person name="Hutchinson M.I."/>
            <person name="Powell A.J."/>
            <person name="Barry K."/>
            <person name="Miller A.N."/>
            <person name="Grigoriev I.V."/>
            <person name="Debuchy R."/>
            <person name="Gladieux P."/>
            <person name="Hiltunen Thoren M."/>
            <person name="Johannesson H."/>
        </authorList>
    </citation>
    <scope>NUCLEOTIDE SEQUENCE</scope>
    <source>
        <strain evidence="2">CBS 232.78</strain>
    </source>
</reference>
<accession>A0AAE0N9J3</accession>
<feature type="compositionally biased region" description="Polar residues" evidence="1">
    <location>
        <begin position="98"/>
        <end position="107"/>
    </location>
</feature>